<evidence type="ECO:0000256" key="10">
    <source>
        <dbReference type="ARBA" id="ARBA00023163"/>
    </source>
</evidence>
<dbReference type="InterPro" id="IPR022687">
    <property type="entry name" value="HTH_DTXR"/>
</dbReference>
<reference evidence="14 15" key="1">
    <citation type="submission" date="2019-03" db="EMBL/GenBank/DDBJ databases">
        <title>Whole genome sequence of a novel Rubrobacter taiwanensis strain, isolated from Yellowstone National Park.</title>
        <authorList>
            <person name="Freed S."/>
            <person name="Ramaley R.F."/>
            <person name="Kyndt J.A."/>
        </authorList>
    </citation>
    <scope>NUCLEOTIDE SEQUENCE [LARGE SCALE GENOMIC DNA]</scope>
    <source>
        <strain evidence="14 15">Yellowstone</strain>
    </source>
</reference>
<keyword evidence="7" id="KW-0805">Transcription regulation</keyword>
<evidence type="ECO:0000256" key="8">
    <source>
        <dbReference type="ARBA" id="ARBA00023125"/>
    </source>
</evidence>
<keyword evidence="15" id="KW-1185">Reference proteome</keyword>
<dbReference type="InterPro" id="IPR022689">
    <property type="entry name" value="Iron_dep_repressor"/>
</dbReference>
<sequence length="218" mass="24343">MQDYIKFIYELEQTEGKASTSRLAELMGVADASATNMVKRLADLGLVERQPYKGVTLTGEGEKIALEVLRHHRLIELYLARALGYPWDKVHAEAERLEHVISEYFEDRVDQLLGYPTVDVHGSPIPTKDGEIEEQDYVPLESVQIGERVAVRRVLDRDPKMLSYLSKIGLTLGVELEVTGRHPFDGPLVIETGGDRHIISLELARHIFVEPAAKGSGG</sequence>
<dbReference type="Pfam" id="PF02742">
    <property type="entry name" value="Fe_dep_repr_C"/>
    <property type="match status" value="1"/>
</dbReference>
<keyword evidence="9" id="KW-0010">Activator</keyword>
<dbReference type="PROSITE" id="PS50944">
    <property type="entry name" value="HTH_DTXR"/>
    <property type="match status" value="1"/>
</dbReference>
<evidence type="ECO:0000256" key="3">
    <source>
        <dbReference type="ARBA" id="ARBA00011738"/>
    </source>
</evidence>
<evidence type="ECO:0000256" key="2">
    <source>
        <dbReference type="ARBA" id="ARBA00007871"/>
    </source>
</evidence>
<dbReference type="PANTHER" id="PTHR33238">
    <property type="entry name" value="IRON (METAL) DEPENDENT REPRESSOR, DTXR FAMILY"/>
    <property type="match status" value="1"/>
</dbReference>
<dbReference type="Pfam" id="PF04023">
    <property type="entry name" value="FeoA"/>
    <property type="match status" value="1"/>
</dbReference>
<keyword evidence="11" id="KW-0464">Manganese</keyword>
<dbReference type="SMART" id="SM00529">
    <property type="entry name" value="HTH_DTXR"/>
    <property type="match status" value="1"/>
</dbReference>
<evidence type="ECO:0000256" key="12">
    <source>
        <dbReference type="ARBA" id="ARBA00032593"/>
    </source>
</evidence>
<keyword evidence="6" id="KW-0408">Iron</keyword>
<dbReference type="OrthoDB" id="9791355at2"/>
<dbReference type="InterPro" id="IPR001367">
    <property type="entry name" value="Fe_dep_repressor"/>
</dbReference>
<dbReference type="AlphaFoldDB" id="A0A4R1BF06"/>
<comment type="caution">
    <text evidence="14">The sequence shown here is derived from an EMBL/GenBank/DDBJ whole genome shotgun (WGS) entry which is preliminary data.</text>
</comment>
<dbReference type="EMBL" id="SKBU01000023">
    <property type="protein sequence ID" value="TCJ15674.1"/>
    <property type="molecule type" value="Genomic_DNA"/>
</dbReference>
<evidence type="ECO:0000256" key="6">
    <source>
        <dbReference type="ARBA" id="ARBA00023004"/>
    </source>
</evidence>
<name>A0A4R1BF06_9ACTN</name>
<evidence type="ECO:0000256" key="9">
    <source>
        <dbReference type="ARBA" id="ARBA00023159"/>
    </source>
</evidence>
<dbReference type="Pfam" id="PF01325">
    <property type="entry name" value="Fe_dep_repress"/>
    <property type="match status" value="1"/>
</dbReference>
<organism evidence="14 15">
    <name type="scientific">Rubrobacter taiwanensis</name>
    <dbReference type="NCBI Taxonomy" id="185139"/>
    <lineage>
        <taxon>Bacteria</taxon>
        <taxon>Bacillati</taxon>
        <taxon>Actinomycetota</taxon>
        <taxon>Rubrobacteria</taxon>
        <taxon>Rubrobacterales</taxon>
        <taxon>Rubrobacteraceae</taxon>
        <taxon>Rubrobacter</taxon>
    </lineage>
</organism>
<keyword evidence="10" id="KW-0804">Transcription</keyword>
<dbReference type="GO" id="GO:0005737">
    <property type="term" value="C:cytoplasm"/>
    <property type="evidence" value="ECO:0007669"/>
    <property type="project" value="UniProtKB-SubCell"/>
</dbReference>
<dbReference type="Gene3D" id="2.30.30.90">
    <property type="match status" value="1"/>
</dbReference>
<dbReference type="GO" id="GO:0003677">
    <property type="term" value="F:DNA binding"/>
    <property type="evidence" value="ECO:0007669"/>
    <property type="project" value="UniProtKB-KW"/>
</dbReference>
<keyword evidence="4" id="KW-0963">Cytoplasm</keyword>
<dbReference type="Proteomes" id="UP000295244">
    <property type="component" value="Unassembled WGS sequence"/>
</dbReference>
<dbReference type="GO" id="GO:0046914">
    <property type="term" value="F:transition metal ion binding"/>
    <property type="evidence" value="ECO:0007669"/>
    <property type="project" value="InterPro"/>
</dbReference>
<evidence type="ECO:0000256" key="7">
    <source>
        <dbReference type="ARBA" id="ARBA00023015"/>
    </source>
</evidence>
<dbReference type="SUPFAM" id="SSF46785">
    <property type="entry name" value="Winged helix' DNA-binding domain"/>
    <property type="match status" value="1"/>
</dbReference>
<proteinExistence type="inferred from homology"/>
<dbReference type="SMART" id="SM00899">
    <property type="entry name" value="FeoA"/>
    <property type="match status" value="1"/>
</dbReference>
<evidence type="ECO:0000256" key="1">
    <source>
        <dbReference type="ARBA" id="ARBA00004496"/>
    </source>
</evidence>
<dbReference type="SUPFAM" id="SSF47979">
    <property type="entry name" value="Iron-dependent repressor protein, dimerization domain"/>
    <property type="match status" value="1"/>
</dbReference>
<evidence type="ECO:0000259" key="13">
    <source>
        <dbReference type="PROSITE" id="PS50944"/>
    </source>
</evidence>
<dbReference type="InterPro" id="IPR007167">
    <property type="entry name" value="Fe-transptr_FeoA-like"/>
</dbReference>
<feature type="domain" description="HTH dtxR-type" evidence="13">
    <location>
        <begin position="1"/>
        <end position="58"/>
    </location>
</feature>
<dbReference type="GO" id="GO:0003700">
    <property type="term" value="F:DNA-binding transcription factor activity"/>
    <property type="evidence" value="ECO:0007669"/>
    <property type="project" value="InterPro"/>
</dbReference>
<keyword evidence="5" id="KW-0678">Repressor</keyword>
<accession>A0A4R1BF06</accession>
<evidence type="ECO:0000313" key="15">
    <source>
        <dbReference type="Proteomes" id="UP000295244"/>
    </source>
</evidence>
<dbReference type="InterPro" id="IPR008988">
    <property type="entry name" value="Transcriptional_repressor_C"/>
</dbReference>
<evidence type="ECO:0000256" key="11">
    <source>
        <dbReference type="ARBA" id="ARBA00023211"/>
    </source>
</evidence>
<comment type="subcellular location">
    <subcellularLocation>
        <location evidence="1">Cytoplasm</location>
    </subcellularLocation>
</comment>
<dbReference type="InterPro" id="IPR036421">
    <property type="entry name" value="Fe_dep_repressor_sf"/>
</dbReference>
<dbReference type="PANTHER" id="PTHR33238:SF11">
    <property type="entry name" value="TRANSCRIPTIONAL REGULATOR MNTR"/>
    <property type="match status" value="1"/>
</dbReference>
<comment type="similarity">
    <text evidence="2">Belongs to the DtxR/MntR family.</text>
</comment>
<dbReference type="InterPro" id="IPR050536">
    <property type="entry name" value="DtxR_MntR_Metal-Reg"/>
</dbReference>
<evidence type="ECO:0000256" key="4">
    <source>
        <dbReference type="ARBA" id="ARBA00022490"/>
    </source>
</evidence>
<dbReference type="Gene3D" id="1.10.60.10">
    <property type="entry name" value="Iron dependent repressor, metal binding and dimerisation domain"/>
    <property type="match status" value="1"/>
</dbReference>
<dbReference type="InterPro" id="IPR036388">
    <property type="entry name" value="WH-like_DNA-bd_sf"/>
</dbReference>
<dbReference type="InterPro" id="IPR036390">
    <property type="entry name" value="WH_DNA-bd_sf"/>
</dbReference>
<keyword evidence="8" id="KW-0238">DNA-binding</keyword>
<comment type="subunit">
    <text evidence="3">Homodimer.</text>
</comment>
<dbReference type="InterPro" id="IPR038157">
    <property type="entry name" value="FeoA_core_dom"/>
</dbReference>
<dbReference type="Gene3D" id="1.10.10.10">
    <property type="entry name" value="Winged helix-like DNA-binding domain superfamily/Winged helix DNA-binding domain"/>
    <property type="match status" value="1"/>
</dbReference>
<dbReference type="GO" id="GO:0046983">
    <property type="term" value="F:protein dimerization activity"/>
    <property type="evidence" value="ECO:0007669"/>
    <property type="project" value="InterPro"/>
</dbReference>
<evidence type="ECO:0000256" key="5">
    <source>
        <dbReference type="ARBA" id="ARBA00022491"/>
    </source>
</evidence>
<dbReference type="SUPFAM" id="SSF50037">
    <property type="entry name" value="C-terminal domain of transcriptional repressors"/>
    <property type="match status" value="1"/>
</dbReference>
<evidence type="ECO:0000313" key="14">
    <source>
        <dbReference type="EMBL" id="TCJ15674.1"/>
    </source>
</evidence>
<protein>
    <recommendedName>
        <fullName evidence="12">Manganese transport regulator</fullName>
    </recommendedName>
</protein>
<gene>
    <name evidence="14" type="ORF">E0L93_12250</name>
</gene>